<dbReference type="OrthoDB" id="5592268at2759"/>
<dbReference type="InterPro" id="IPR012337">
    <property type="entry name" value="RNaseH-like_sf"/>
</dbReference>
<dbReference type="GO" id="GO:0003676">
    <property type="term" value="F:nucleic acid binding"/>
    <property type="evidence" value="ECO:0007669"/>
    <property type="project" value="InterPro"/>
</dbReference>
<sequence>MENRSTGKKFGLMIQIQEPRSPWEVIHMYWVTALPRSGDKGYNSCLVIVEIYSKTPIFLPCHKVDTAMDTALLLWSIVISHTRTFRNIIHDRYPRFKYAL</sequence>
<dbReference type="EMBL" id="AVOT02062463">
    <property type="protein sequence ID" value="MBW0555477.1"/>
    <property type="molecule type" value="Genomic_DNA"/>
</dbReference>
<evidence type="ECO:0000313" key="2">
    <source>
        <dbReference type="Proteomes" id="UP000765509"/>
    </source>
</evidence>
<gene>
    <name evidence="1" type="ORF">O181_095192</name>
</gene>
<dbReference type="SUPFAM" id="SSF53098">
    <property type="entry name" value="Ribonuclease H-like"/>
    <property type="match status" value="1"/>
</dbReference>
<accession>A0A9Q3J4B9</accession>
<dbReference type="AlphaFoldDB" id="A0A9Q3J4B9"/>
<reference evidence="1" key="1">
    <citation type="submission" date="2021-03" db="EMBL/GenBank/DDBJ databases">
        <title>Draft genome sequence of rust myrtle Austropuccinia psidii MF-1, a brazilian biotype.</title>
        <authorList>
            <person name="Quecine M.C."/>
            <person name="Pachon D.M.R."/>
            <person name="Bonatelli M.L."/>
            <person name="Correr F.H."/>
            <person name="Franceschini L.M."/>
            <person name="Leite T.F."/>
            <person name="Margarido G.R.A."/>
            <person name="Almeida C.A."/>
            <person name="Ferrarezi J.A."/>
            <person name="Labate C.A."/>
        </authorList>
    </citation>
    <scope>NUCLEOTIDE SEQUENCE</scope>
    <source>
        <strain evidence="1">MF-1</strain>
    </source>
</reference>
<name>A0A9Q3J4B9_9BASI</name>
<organism evidence="1 2">
    <name type="scientific">Austropuccinia psidii MF-1</name>
    <dbReference type="NCBI Taxonomy" id="1389203"/>
    <lineage>
        <taxon>Eukaryota</taxon>
        <taxon>Fungi</taxon>
        <taxon>Dikarya</taxon>
        <taxon>Basidiomycota</taxon>
        <taxon>Pucciniomycotina</taxon>
        <taxon>Pucciniomycetes</taxon>
        <taxon>Pucciniales</taxon>
        <taxon>Sphaerophragmiaceae</taxon>
        <taxon>Austropuccinia</taxon>
    </lineage>
</organism>
<dbReference type="Proteomes" id="UP000765509">
    <property type="component" value="Unassembled WGS sequence"/>
</dbReference>
<proteinExistence type="predicted"/>
<dbReference type="InterPro" id="IPR036397">
    <property type="entry name" value="RNaseH_sf"/>
</dbReference>
<protein>
    <recommendedName>
        <fullName evidence="3">Integrase catalytic domain-containing protein</fullName>
    </recommendedName>
</protein>
<comment type="caution">
    <text evidence="1">The sequence shown here is derived from an EMBL/GenBank/DDBJ whole genome shotgun (WGS) entry which is preliminary data.</text>
</comment>
<dbReference type="Gene3D" id="3.30.420.10">
    <property type="entry name" value="Ribonuclease H-like superfamily/Ribonuclease H"/>
    <property type="match status" value="1"/>
</dbReference>
<evidence type="ECO:0000313" key="1">
    <source>
        <dbReference type="EMBL" id="MBW0555477.1"/>
    </source>
</evidence>
<evidence type="ECO:0008006" key="3">
    <source>
        <dbReference type="Google" id="ProtNLM"/>
    </source>
</evidence>
<keyword evidence="2" id="KW-1185">Reference proteome</keyword>